<keyword evidence="1" id="KW-1133">Transmembrane helix</keyword>
<dbReference type="VEuPathDB" id="FungiDB:FOIG_06270"/>
<dbReference type="VEuPathDB" id="FungiDB:FOMG_11740"/>
<reference evidence="4" key="1">
    <citation type="submission" date="2016-09" db="EMBL/GenBank/DDBJ databases">
        <authorList>
            <person name="Guldener U."/>
        </authorList>
    </citation>
    <scope>NUCLEOTIDE SEQUENCE [LARGE SCALE GENOMIC DNA]</scope>
    <source>
        <strain evidence="4">V64-1</strain>
    </source>
</reference>
<dbReference type="VEuPathDB" id="FungiDB:FOC1_h10016882"/>
<feature type="domain" description="Protein kinase" evidence="2">
    <location>
        <begin position="161"/>
        <end position="504"/>
    </location>
</feature>
<accession>A0A2H3TLY8</accession>
<organism evidence="3 4">
    <name type="scientific">Fusarium oxysporum</name>
    <name type="common">Fusarium vascular wilt</name>
    <dbReference type="NCBI Taxonomy" id="5507"/>
    <lineage>
        <taxon>Eukaryota</taxon>
        <taxon>Fungi</taxon>
        <taxon>Dikarya</taxon>
        <taxon>Ascomycota</taxon>
        <taxon>Pezizomycotina</taxon>
        <taxon>Sordariomycetes</taxon>
        <taxon>Hypocreomycetidae</taxon>
        <taxon>Hypocreales</taxon>
        <taxon>Nectriaceae</taxon>
        <taxon>Fusarium</taxon>
        <taxon>Fusarium oxysporum species complex</taxon>
    </lineage>
</organism>
<dbReference type="VEuPathDB" id="FungiDB:FOC4_g10006249"/>
<dbReference type="OrthoDB" id="1911848at2759"/>
<evidence type="ECO:0000313" key="4">
    <source>
        <dbReference type="Proteomes" id="UP000219369"/>
    </source>
</evidence>
<dbReference type="PANTHER" id="PTHR37542">
    <property type="entry name" value="HELO DOMAIN-CONTAINING PROTEIN-RELATED"/>
    <property type="match status" value="1"/>
</dbReference>
<dbReference type="Proteomes" id="UP000219369">
    <property type="component" value="Unassembled WGS sequence"/>
</dbReference>
<sequence>MADLALSIAGLVVGVPGLIQVIGLLGDAVLKRLGHYDDNYQRRVKLLIRISKSQTQDLLLYLERLGDKAPEALVAEVHDMFQALRDALELLVTMLPSVGIDEAAVVRTKLSEAKKASIDAEVAKIEEWNNRILKRMIVLKFFGNLKALPPNSADDEVAPSLRKVEKLRDSIKESLDKAKSDSTLLLNPPEEASCTLLPNSILQLKTPKTGGRPFLAECRVYSDNASEREIQQHRQVIREVARILRQADPAFMGLLNCSGFLWDSLECRFELHFPIIENMQNPRSLLNLLLDPMNKKARAKHPLNHRISLAKGVVVAIFILHSAGFVHKQIRPDNIVIFDKAPDTSLSTGTVDPAKQIYPYSIGTPFLVGFDNVRKVDAASLVLPIEEWEKKIYLSPERQRLQPGDEFNMRHDLYSLGVVLLEIAFWASFQDKKSSQLGKIIWRDAGQSDLCGPEELKKIYMSLAKGSVPRVIGQKYADVVMACLTGLESEKDMLNELKDKDGIIIGTRYILEIIKKLEEISL</sequence>
<gene>
    <name evidence="3" type="ORF">FRV6_09907</name>
</gene>
<protein>
    <recommendedName>
        <fullName evidence="2">Protein kinase domain-containing protein</fullName>
    </recommendedName>
</protein>
<dbReference type="InterPro" id="IPR011009">
    <property type="entry name" value="Kinase-like_dom_sf"/>
</dbReference>
<dbReference type="PANTHER" id="PTHR37542:SF3">
    <property type="entry name" value="PRION-INHIBITION AND PROPAGATION HELO DOMAIN-CONTAINING PROTEIN"/>
    <property type="match status" value="1"/>
</dbReference>
<evidence type="ECO:0000259" key="2">
    <source>
        <dbReference type="PROSITE" id="PS50011"/>
    </source>
</evidence>
<evidence type="ECO:0000256" key="1">
    <source>
        <dbReference type="SAM" id="Phobius"/>
    </source>
</evidence>
<dbReference type="InterPro" id="IPR000719">
    <property type="entry name" value="Prot_kinase_dom"/>
</dbReference>
<dbReference type="Gene3D" id="1.10.510.10">
    <property type="entry name" value="Transferase(Phosphotransferase) domain 1"/>
    <property type="match status" value="1"/>
</dbReference>
<keyword evidence="1" id="KW-0472">Membrane</keyword>
<evidence type="ECO:0000313" key="3">
    <source>
        <dbReference type="EMBL" id="SCO85780.1"/>
    </source>
</evidence>
<feature type="transmembrane region" description="Helical" evidence="1">
    <location>
        <begin position="6"/>
        <end position="26"/>
    </location>
</feature>
<dbReference type="VEuPathDB" id="FungiDB:HZS61_016182"/>
<dbReference type="GO" id="GO:0005524">
    <property type="term" value="F:ATP binding"/>
    <property type="evidence" value="ECO:0007669"/>
    <property type="project" value="InterPro"/>
</dbReference>
<dbReference type="SUPFAM" id="SSF56112">
    <property type="entry name" value="Protein kinase-like (PK-like)"/>
    <property type="match status" value="1"/>
</dbReference>
<dbReference type="PROSITE" id="PS50011">
    <property type="entry name" value="PROTEIN_KINASE_DOM"/>
    <property type="match status" value="1"/>
</dbReference>
<dbReference type="AlphaFoldDB" id="A0A2H3TLY8"/>
<keyword evidence="1" id="KW-0812">Transmembrane</keyword>
<dbReference type="EMBL" id="FMJY01000005">
    <property type="protein sequence ID" value="SCO85780.1"/>
    <property type="molecule type" value="Genomic_DNA"/>
</dbReference>
<proteinExistence type="predicted"/>
<dbReference type="VEuPathDB" id="FungiDB:FOXG_19136"/>
<dbReference type="GO" id="GO:0004672">
    <property type="term" value="F:protein kinase activity"/>
    <property type="evidence" value="ECO:0007669"/>
    <property type="project" value="InterPro"/>
</dbReference>
<name>A0A2H3TLY8_FUSOX</name>
<feature type="transmembrane region" description="Helical" evidence="1">
    <location>
        <begin position="308"/>
        <end position="326"/>
    </location>
</feature>
<dbReference type="VEuPathDB" id="FungiDB:FOZG_07743"/>